<organism evidence="13 14">
    <name type="scientific">Peterkaempfera bronchialis</name>
    <dbReference type="NCBI Taxonomy" id="2126346"/>
    <lineage>
        <taxon>Bacteria</taxon>
        <taxon>Bacillati</taxon>
        <taxon>Actinomycetota</taxon>
        <taxon>Actinomycetes</taxon>
        <taxon>Kitasatosporales</taxon>
        <taxon>Streptomycetaceae</taxon>
        <taxon>Peterkaempfera</taxon>
    </lineage>
</organism>
<sequence length="1015" mass="106574">MRKNSARIRQAVLALATAAVVAVTQTPSAGASPGSERQKSSDSGSSALNGHRHGKADKDLPGAVRSPAAKSRNAAAKAKARVSWSRYGTPTTVVPDGNGDTLAKGLPTKPEQAARAYLKTNAELFGVTAAQVDALKLVSVSPIGKGAAVLLAQEVDGKPLARDGQVSVGVVDGSVVSVTGALAPITGTPKAATLSEQDAIKAALADVTLSPGKLTQSEGTGRWHRYEAAGLAGTQLARPVVVADPDGTVRSAYQVQVGSASEDPEMYDIVVDARTGEVLARESLVEDEVADGHDGNPQWKAFPFSPPLNDSSADTRETYCWVQGPGCDKAVSEDAPGAPHHAWDIATGEGGGTYGSYYKLGTTLGANAFSSDGKASNGRNWLNVTPDVRPDRVYDYSYTDAWHASGCDPKVLTDPSQPDRDAAVGNLFVQHNGMHDFSYHLGFTETAWNMQSDNYGLGGKGGDPEMGNARSGANTPSTRNNANQSTGAEGGVALTNMYLWQPLAGSFYGRCADGDFDASVIGHEYTHAITNRMIGGPDAGISGTHGGSMGESWSDLVASERLIETGAVPAGVDPWVVGPYVTANNERGIRNFAIDKNPLNYSNFGFDMAGPEVHSDGEIWNAVQYEVRQALVGKYGEATKKVAAACAAGKTAVEQCGGGRRWIQLMFDSYLLMASGKITMVDARDAMLAADKIRFHGEDLDVMWGAFAQRGLGIDATALSTSDTRPHADFATPAAPNSTVTFKVVNGGEDIPNAKIYIGQFSARTTPIAGTTADLSNKALFAKGHYDAIAVAPGFGLTRFDFQVDDGSKQNVKIKMQPNLASAAAGATATGDGLNLVKLIDEDEGTNWAFVGESTKTSVTGKGVNIHLAVDAPVKVRRIQVSAINRPTDSKDPGGDTAAQSRFSALRRFEVSACTRTATVDCSKSTQFHVVYLSPADAFSAVKPRPVAPDLTMHSFDIPATTATDLRFEAITNQCVGAPAYAGKQDNDPNNVTDCATGSLSAFDVRASEFQVFEK</sequence>
<evidence type="ECO:0000256" key="10">
    <source>
        <dbReference type="ARBA" id="ARBA00023145"/>
    </source>
</evidence>
<dbReference type="GO" id="GO:0004222">
    <property type="term" value="F:metalloendopeptidase activity"/>
    <property type="evidence" value="ECO:0007669"/>
    <property type="project" value="InterPro"/>
</dbReference>
<evidence type="ECO:0000313" key="13">
    <source>
        <dbReference type="EMBL" id="AXI76823.1"/>
    </source>
</evidence>
<dbReference type="InterPro" id="IPR050371">
    <property type="entry name" value="Fungal_virulence_M36"/>
</dbReference>
<dbReference type="AlphaFoldDB" id="A0A345SSW8"/>
<evidence type="ECO:0000313" key="14">
    <source>
        <dbReference type="Proteomes" id="UP000249340"/>
    </source>
</evidence>
<comment type="similarity">
    <text evidence="3">Belongs to the peptidase M36 family.</text>
</comment>
<comment type="cofactor">
    <cofactor evidence="1">
        <name>Zn(2+)</name>
        <dbReference type="ChEBI" id="CHEBI:29105"/>
    </cofactor>
</comment>
<name>A0A345SSW8_9ACTN</name>
<dbReference type="PANTHER" id="PTHR33478:SF1">
    <property type="entry name" value="EXTRACELLULAR METALLOPROTEINASE MEP"/>
    <property type="match status" value="1"/>
</dbReference>
<feature type="compositionally biased region" description="Low complexity" evidence="11">
    <location>
        <begin position="65"/>
        <end position="82"/>
    </location>
</feature>
<dbReference type="EMBL" id="CP031264">
    <property type="protein sequence ID" value="AXI76823.1"/>
    <property type="molecule type" value="Genomic_DNA"/>
</dbReference>
<evidence type="ECO:0000256" key="6">
    <source>
        <dbReference type="ARBA" id="ARBA00022723"/>
    </source>
</evidence>
<dbReference type="Gene3D" id="1.10.390.10">
    <property type="entry name" value="Neutral Protease Domain 2"/>
    <property type="match status" value="1"/>
</dbReference>
<evidence type="ECO:0000256" key="7">
    <source>
        <dbReference type="ARBA" id="ARBA00022801"/>
    </source>
</evidence>
<evidence type="ECO:0000256" key="11">
    <source>
        <dbReference type="SAM" id="MobiDB-lite"/>
    </source>
</evidence>
<dbReference type="GO" id="GO:0008270">
    <property type="term" value="F:zinc ion binding"/>
    <property type="evidence" value="ECO:0007669"/>
    <property type="project" value="InterPro"/>
</dbReference>
<evidence type="ECO:0000256" key="5">
    <source>
        <dbReference type="ARBA" id="ARBA00022670"/>
    </source>
</evidence>
<keyword evidence="12" id="KW-0732">Signal</keyword>
<keyword evidence="14" id="KW-1185">Reference proteome</keyword>
<keyword evidence="8" id="KW-0862">Zinc</keyword>
<feature type="signal peptide" evidence="12">
    <location>
        <begin position="1"/>
        <end position="31"/>
    </location>
</feature>
<keyword evidence="10" id="KW-0865">Zymogen</keyword>
<proteinExistence type="inferred from homology"/>
<accession>A0A345SSW8</accession>
<feature type="region of interest" description="Disordered" evidence="11">
    <location>
        <begin position="27"/>
        <end position="82"/>
    </location>
</feature>
<evidence type="ECO:0000256" key="1">
    <source>
        <dbReference type="ARBA" id="ARBA00001947"/>
    </source>
</evidence>
<keyword evidence="9" id="KW-0482">Metalloprotease</keyword>
<evidence type="ECO:0000256" key="8">
    <source>
        <dbReference type="ARBA" id="ARBA00022833"/>
    </source>
</evidence>
<dbReference type="GO" id="GO:0005615">
    <property type="term" value="C:extracellular space"/>
    <property type="evidence" value="ECO:0007669"/>
    <property type="project" value="InterPro"/>
</dbReference>
<dbReference type="Pfam" id="PF02128">
    <property type="entry name" value="Peptidase_M36"/>
    <property type="match status" value="1"/>
</dbReference>
<protein>
    <submittedName>
        <fullName evidence="13">Peptidase M36</fullName>
    </submittedName>
</protein>
<comment type="subcellular location">
    <subcellularLocation>
        <location evidence="2">Secreted</location>
    </subcellularLocation>
</comment>
<gene>
    <name evidence="13" type="ORF">C7M71_004475</name>
</gene>
<evidence type="ECO:0000256" key="3">
    <source>
        <dbReference type="ARBA" id="ARBA00006006"/>
    </source>
</evidence>
<dbReference type="InterPro" id="IPR027268">
    <property type="entry name" value="Peptidase_M4/M1_CTD_sf"/>
</dbReference>
<dbReference type="SUPFAM" id="SSF55486">
    <property type="entry name" value="Metalloproteases ('zincins'), catalytic domain"/>
    <property type="match status" value="1"/>
</dbReference>
<keyword evidence="4" id="KW-0964">Secreted</keyword>
<evidence type="ECO:0000256" key="12">
    <source>
        <dbReference type="SAM" id="SignalP"/>
    </source>
</evidence>
<dbReference type="OrthoDB" id="5377264at2"/>
<feature type="region of interest" description="Disordered" evidence="11">
    <location>
        <begin position="458"/>
        <end position="488"/>
    </location>
</feature>
<feature type="compositionally biased region" description="Polar residues" evidence="11">
    <location>
        <begin position="471"/>
        <end position="487"/>
    </location>
</feature>
<reference evidence="14" key="1">
    <citation type="submission" date="2018-07" db="EMBL/GenBank/DDBJ databases">
        <title>Streptacidiphilus bronchialis DSM 106435 chromosome.</title>
        <authorList>
            <person name="Batra D."/>
            <person name="Gulvik C.A."/>
        </authorList>
    </citation>
    <scope>NUCLEOTIDE SEQUENCE [LARGE SCALE GENOMIC DNA]</scope>
    <source>
        <strain evidence="14">DSM 106435</strain>
    </source>
</reference>
<dbReference type="GO" id="GO:0006508">
    <property type="term" value="P:proteolysis"/>
    <property type="evidence" value="ECO:0007669"/>
    <property type="project" value="UniProtKB-KW"/>
</dbReference>
<evidence type="ECO:0000256" key="4">
    <source>
        <dbReference type="ARBA" id="ARBA00022525"/>
    </source>
</evidence>
<dbReference type="Proteomes" id="UP000249340">
    <property type="component" value="Chromosome"/>
</dbReference>
<keyword evidence="5" id="KW-0645">Protease</keyword>
<dbReference type="Gene3D" id="3.10.170.10">
    <property type="match status" value="1"/>
</dbReference>
<evidence type="ECO:0000256" key="9">
    <source>
        <dbReference type="ARBA" id="ARBA00023049"/>
    </source>
</evidence>
<evidence type="ECO:0000256" key="2">
    <source>
        <dbReference type="ARBA" id="ARBA00004613"/>
    </source>
</evidence>
<keyword evidence="7" id="KW-0378">Hydrolase</keyword>
<feature type="chain" id="PRO_5016583942" evidence="12">
    <location>
        <begin position="32"/>
        <end position="1015"/>
    </location>
</feature>
<keyword evidence="6" id="KW-0479">Metal-binding</keyword>
<dbReference type="InterPro" id="IPR001842">
    <property type="entry name" value="Peptidase_M36"/>
</dbReference>
<dbReference type="KEGG" id="stri:C7M71_004475"/>
<feature type="region of interest" description="Disordered" evidence="11">
    <location>
        <begin position="287"/>
        <end position="307"/>
    </location>
</feature>
<dbReference type="PANTHER" id="PTHR33478">
    <property type="entry name" value="EXTRACELLULAR METALLOPROTEINASE MEP"/>
    <property type="match status" value="1"/>
</dbReference>